<dbReference type="InterPro" id="IPR036691">
    <property type="entry name" value="Endo/exonu/phosph_ase_sf"/>
</dbReference>
<evidence type="ECO:0000313" key="3">
    <source>
        <dbReference type="Proteomes" id="UP001160148"/>
    </source>
</evidence>
<accession>A0AAV0WJQ6</accession>
<sequence>MSNTRILFWNCQGVTRRRLELIDFIHQQKIDILLLNEIHLTGQRSINIPNYFTYTSNRPQVPGHSAGGGTAILVHRRYTHQHVAISTSSLENTTVHIQVNNTVLRLVAIYKRPANILLPADLTALLDTPHNTIVAGDLNSKHQLWFSRRPNAAGSVLAHFINSRNDLAVAAPVTPTHYPNNSNHSPDILDIAIIKSNNIQYHIENLSSDLSSDHTPIVLELHSTSASMNPPEPTHEVDWAAFQSYMESVSHSPSIGSTTNSIDSAIKNLTTLMSNGIVCSTSSIVHSDHSRVLPKKLQLEIDLKRRLRSRW</sequence>
<feature type="domain" description="Endonuclease/exonuclease/phosphatase" evidence="1">
    <location>
        <begin position="8"/>
        <end position="196"/>
    </location>
</feature>
<dbReference type="Gene3D" id="3.60.10.10">
    <property type="entry name" value="Endonuclease/exonuclease/phosphatase"/>
    <property type="match status" value="1"/>
</dbReference>
<dbReference type="Pfam" id="PF03372">
    <property type="entry name" value="Exo_endo_phos"/>
    <property type="match status" value="1"/>
</dbReference>
<dbReference type="AlphaFoldDB" id="A0AAV0WJQ6"/>
<proteinExistence type="predicted"/>
<dbReference type="GO" id="GO:0003824">
    <property type="term" value="F:catalytic activity"/>
    <property type="evidence" value="ECO:0007669"/>
    <property type="project" value="InterPro"/>
</dbReference>
<evidence type="ECO:0000259" key="1">
    <source>
        <dbReference type="Pfam" id="PF03372"/>
    </source>
</evidence>
<organism evidence="2 3">
    <name type="scientific">Macrosiphum euphorbiae</name>
    <name type="common">potato aphid</name>
    <dbReference type="NCBI Taxonomy" id="13131"/>
    <lineage>
        <taxon>Eukaryota</taxon>
        <taxon>Metazoa</taxon>
        <taxon>Ecdysozoa</taxon>
        <taxon>Arthropoda</taxon>
        <taxon>Hexapoda</taxon>
        <taxon>Insecta</taxon>
        <taxon>Pterygota</taxon>
        <taxon>Neoptera</taxon>
        <taxon>Paraneoptera</taxon>
        <taxon>Hemiptera</taxon>
        <taxon>Sternorrhyncha</taxon>
        <taxon>Aphidomorpha</taxon>
        <taxon>Aphidoidea</taxon>
        <taxon>Aphididae</taxon>
        <taxon>Macrosiphini</taxon>
        <taxon>Macrosiphum</taxon>
    </lineage>
</organism>
<keyword evidence="3" id="KW-1185">Reference proteome</keyword>
<gene>
    <name evidence="2" type="ORF">MEUPH1_LOCUS11831</name>
</gene>
<dbReference type="PANTHER" id="PTHR33273:SF2">
    <property type="entry name" value="ENDONUCLEASE_EXONUCLEASE_PHOSPHATASE DOMAIN-CONTAINING PROTEIN"/>
    <property type="match status" value="1"/>
</dbReference>
<protein>
    <recommendedName>
        <fullName evidence="1">Endonuclease/exonuclease/phosphatase domain-containing protein</fullName>
    </recommendedName>
</protein>
<dbReference type="SUPFAM" id="SSF56219">
    <property type="entry name" value="DNase I-like"/>
    <property type="match status" value="1"/>
</dbReference>
<dbReference type="PANTHER" id="PTHR33273">
    <property type="entry name" value="DOMAIN-CONTAINING PROTEIN, PUTATIVE-RELATED"/>
    <property type="match status" value="1"/>
</dbReference>
<dbReference type="EMBL" id="CARXXK010000002">
    <property type="protein sequence ID" value="CAI6356049.1"/>
    <property type="molecule type" value="Genomic_DNA"/>
</dbReference>
<evidence type="ECO:0000313" key="2">
    <source>
        <dbReference type="EMBL" id="CAI6356049.1"/>
    </source>
</evidence>
<reference evidence="2 3" key="1">
    <citation type="submission" date="2023-01" db="EMBL/GenBank/DDBJ databases">
        <authorList>
            <person name="Whitehead M."/>
        </authorList>
    </citation>
    <scope>NUCLEOTIDE SEQUENCE [LARGE SCALE GENOMIC DNA]</scope>
</reference>
<name>A0AAV0WJQ6_9HEMI</name>
<dbReference type="InterPro" id="IPR005135">
    <property type="entry name" value="Endo/exonuclease/phosphatase"/>
</dbReference>
<dbReference type="Proteomes" id="UP001160148">
    <property type="component" value="Unassembled WGS sequence"/>
</dbReference>
<comment type="caution">
    <text evidence="2">The sequence shown here is derived from an EMBL/GenBank/DDBJ whole genome shotgun (WGS) entry which is preliminary data.</text>
</comment>